<dbReference type="SUPFAM" id="SSF53756">
    <property type="entry name" value="UDP-Glycosyltransferase/glycogen phosphorylase"/>
    <property type="match status" value="1"/>
</dbReference>
<proteinExistence type="predicted"/>
<dbReference type="Proteomes" id="UP000466307">
    <property type="component" value="Unassembled WGS sequence"/>
</dbReference>
<dbReference type="AlphaFoldDB" id="A0A7K3LMJ6"/>
<dbReference type="EMBL" id="JAADZU010000017">
    <property type="protein sequence ID" value="NDK89459.1"/>
    <property type="molecule type" value="Genomic_DNA"/>
</dbReference>
<dbReference type="PANTHER" id="PTHR48050:SF13">
    <property type="entry name" value="STEROL 3-BETA-GLUCOSYLTRANSFERASE UGT80A2"/>
    <property type="match status" value="1"/>
</dbReference>
<dbReference type="InterPro" id="IPR010610">
    <property type="entry name" value="EryCIII-like_C"/>
</dbReference>
<dbReference type="GO" id="GO:0016757">
    <property type="term" value="F:glycosyltransferase activity"/>
    <property type="evidence" value="ECO:0007669"/>
    <property type="project" value="UniProtKB-ARBA"/>
</dbReference>
<dbReference type="InterPro" id="IPR050426">
    <property type="entry name" value="Glycosyltransferase_28"/>
</dbReference>
<dbReference type="RefSeq" id="WP_059039392.1">
    <property type="nucleotide sequence ID" value="NZ_JAADZU010000017.1"/>
</dbReference>
<evidence type="ECO:0000313" key="2">
    <source>
        <dbReference type="EMBL" id="NDK89459.1"/>
    </source>
</evidence>
<keyword evidence="3" id="KW-1185">Reference proteome</keyword>
<protein>
    <submittedName>
        <fullName evidence="2">Glycosyl transferase</fullName>
    </submittedName>
</protein>
<evidence type="ECO:0000259" key="1">
    <source>
        <dbReference type="Pfam" id="PF06722"/>
    </source>
</evidence>
<evidence type="ECO:0000313" key="3">
    <source>
        <dbReference type="Proteomes" id="UP000466307"/>
    </source>
</evidence>
<accession>A0A7K3LMJ6</accession>
<reference evidence="2 3" key="1">
    <citation type="submission" date="2020-01" db="EMBL/GenBank/DDBJ databases">
        <title>Investigation of new actinobacteria for the biodesulphurisation of diesel fuel.</title>
        <authorList>
            <person name="Athi Narayanan S.M."/>
        </authorList>
    </citation>
    <scope>NUCLEOTIDE SEQUENCE [LARGE SCALE GENOMIC DNA]</scope>
    <source>
        <strain evidence="2 3">213E</strain>
    </source>
</reference>
<dbReference type="Gene3D" id="3.40.50.2000">
    <property type="entry name" value="Glycogen Phosphorylase B"/>
    <property type="match status" value="2"/>
</dbReference>
<comment type="caution">
    <text evidence="2">The sequence shown here is derived from an EMBL/GenBank/DDBJ whole genome shotgun (WGS) entry which is preliminary data.</text>
</comment>
<feature type="domain" description="Erythromycin biosynthesis protein CIII-like C-terminal" evidence="1">
    <location>
        <begin position="291"/>
        <end position="387"/>
    </location>
</feature>
<sequence length="404" mass="41874">MKVAIVAGPDAGHAFPAFALAERFAAQGISAVVYTGLQWYDVAAARGVEVAELPGLQATVNDDDEDAGAKLSVRAARMAVHLAPVLATRGVDLVISDVITVAGLWAAELAGIPAIELVPHPLYLPSRGLPPIGTGMAPGVGVRGRLRDGLLRAASNVSVRTGDRQRARARTSIGLSAVPAAPVPRMVATLPELEVPRPDWPESAHVIGPLLWEPTTEVFTPPPGDGPLIMVAPSTAVIGAADMVSVVLDALRTVDVEPVVRVVISSLTPPSDDVLDGYGRPVVAGLGRQDLLLAEADLVICGGGHGMLSKALLAGVPVITVPGGGDQWELANRVARQGSGVLVRPLTVVAVADAVHRVLGEPSYARAAARVAASIADVTDPVRIARRHVRADPRYSRDGEQGDM</sequence>
<gene>
    <name evidence="2" type="ORF">GYA93_07660</name>
</gene>
<dbReference type="PANTHER" id="PTHR48050">
    <property type="entry name" value="STEROL 3-BETA-GLUCOSYLTRANSFERASE"/>
    <property type="match status" value="1"/>
</dbReference>
<keyword evidence="2" id="KW-0808">Transferase</keyword>
<dbReference type="Pfam" id="PF06722">
    <property type="entry name" value="EryCIII-like_C"/>
    <property type="match status" value="1"/>
</dbReference>
<name>A0A7K3LMJ6_9ACTN</name>
<organism evidence="2 3">
    <name type="scientific">Gordonia desulfuricans</name>
    <dbReference type="NCBI Taxonomy" id="89051"/>
    <lineage>
        <taxon>Bacteria</taxon>
        <taxon>Bacillati</taxon>
        <taxon>Actinomycetota</taxon>
        <taxon>Actinomycetes</taxon>
        <taxon>Mycobacteriales</taxon>
        <taxon>Gordoniaceae</taxon>
        <taxon>Gordonia</taxon>
    </lineage>
</organism>